<evidence type="ECO:0000256" key="4">
    <source>
        <dbReference type="ARBA" id="ARBA00022741"/>
    </source>
</evidence>
<keyword evidence="2" id="KW-0433">Leucine-rich repeat</keyword>
<dbReference type="FunFam" id="3.40.50.300:FF:001091">
    <property type="entry name" value="Probable disease resistance protein At1g61300"/>
    <property type="match status" value="1"/>
</dbReference>
<dbReference type="Gene3D" id="3.40.50.300">
    <property type="entry name" value="P-loop containing nucleotide triphosphate hydrolases"/>
    <property type="match status" value="1"/>
</dbReference>
<dbReference type="PANTHER" id="PTHR36766:SF40">
    <property type="entry name" value="DISEASE RESISTANCE PROTEIN RGA3"/>
    <property type="match status" value="1"/>
</dbReference>
<dbReference type="SUPFAM" id="SSF52540">
    <property type="entry name" value="P-loop containing nucleoside triphosphate hydrolases"/>
    <property type="match status" value="1"/>
</dbReference>
<keyword evidence="10" id="KW-1185">Reference proteome</keyword>
<name>A0AAD5ZAM5_9POAL</name>
<accession>A0AAD5ZAM5</accession>
<dbReference type="Pfam" id="PF18052">
    <property type="entry name" value="Rx_N"/>
    <property type="match status" value="1"/>
</dbReference>
<evidence type="ECO:0000259" key="8">
    <source>
        <dbReference type="Pfam" id="PF18052"/>
    </source>
</evidence>
<dbReference type="GO" id="GO:0051707">
    <property type="term" value="P:response to other organism"/>
    <property type="evidence" value="ECO:0007669"/>
    <property type="project" value="UniProtKB-ARBA"/>
</dbReference>
<evidence type="ECO:0008006" key="11">
    <source>
        <dbReference type="Google" id="ProtNLM"/>
    </source>
</evidence>
<evidence type="ECO:0000256" key="6">
    <source>
        <dbReference type="ARBA" id="ARBA00022840"/>
    </source>
</evidence>
<reference evidence="9 10" key="1">
    <citation type="journal article" date="2022" name="Cell">
        <title>Repeat-based holocentromeres influence genome architecture and karyotype evolution.</title>
        <authorList>
            <person name="Hofstatter P.G."/>
            <person name="Thangavel G."/>
            <person name="Lux T."/>
            <person name="Neumann P."/>
            <person name="Vondrak T."/>
            <person name="Novak P."/>
            <person name="Zhang M."/>
            <person name="Costa L."/>
            <person name="Castellani M."/>
            <person name="Scott A."/>
            <person name="Toegelov H."/>
            <person name="Fuchs J."/>
            <person name="Mata-Sucre Y."/>
            <person name="Dias Y."/>
            <person name="Vanzela A.L.L."/>
            <person name="Huettel B."/>
            <person name="Almeida C.C.S."/>
            <person name="Simkova H."/>
            <person name="Souza G."/>
            <person name="Pedrosa-Harand A."/>
            <person name="Macas J."/>
            <person name="Mayer K.F.X."/>
            <person name="Houben A."/>
            <person name="Marques A."/>
        </authorList>
    </citation>
    <scope>NUCLEOTIDE SEQUENCE [LARGE SCALE GENOMIC DNA]</scope>
    <source>
        <strain evidence="9">RhyTen1mFocal</strain>
    </source>
</reference>
<dbReference type="EMBL" id="JAMRDG010000002">
    <property type="protein sequence ID" value="KAJ3690011.1"/>
    <property type="molecule type" value="Genomic_DNA"/>
</dbReference>
<keyword evidence="6" id="KW-0067">ATP-binding</keyword>
<evidence type="ECO:0000256" key="1">
    <source>
        <dbReference type="ARBA" id="ARBA00008894"/>
    </source>
</evidence>
<proteinExistence type="inferred from homology"/>
<dbReference type="Gene3D" id="3.80.10.10">
    <property type="entry name" value="Ribonuclease Inhibitor"/>
    <property type="match status" value="1"/>
</dbReference>
<dbReference type="PRINTS" id="PR00364">
    <property type="entry name" value="DISEASERSIST"/>
</dbReference>
<keyword evidence="4" id="KW-0547">Nucleotide-binding</keyword>
<feature type="domain" description="Disease resistance N-terminal" evidence="8">
    <location>
        <begin position="11"/>
        <end position="96"/>
    </location>
</feature>
<evidence type="ECO:0000256" key="2">
    <source>
        <dbReference type="ARBA" id="ARBA00022614"/>
    </source>
</evidence>
<dbReference type="Pfam" id="PF00931">
    <property type="entry name" value="NB-ARC"/>
    <property type="match status" value="1"/>
</dbReference>
<evidence type="ECO:0000313" key="10">
    <source>
        <dbReference type="Proteomes" id="UP001210211"/>
    </source>
</evidence>
<dbReference type="Proteomes" id="UP001210211">
    <property type="component" value="Unassembled WGS sequence"/>
</dbReference>
<gene>
    <name evidence="9" type="ORF">LUZ61_019175</name>
</gene>
<dbReference type="GO" id="GO:0006952">
    <property type="term" value="P:defense response"/>
    <property type="evidence" value="ECO:0007669"/>
    <property type="project" value="UniProtKB-KW"/>
</dbReference>
<dbReference type="InterPro" id="IPR027417">
    <property type="entry name" value="P-loop_NTPase"/>
</dbReference>
<dbReference type="SUPFAM" id="SSF52047">
    <property type="entry name" value="RNI-like"/>
    <property type="match status" value="1"/>
</dbReference>
<dbReference type="InterPro" id="IPR042197">
    <property type="entry name" value="Apaf_helical"/>
</dbReference>
<dbReference type="Gene3D" id="1.10.8.430">
    <property type="entry name" value="Helical domain of apoptotic protease-activating factors"/>
    <property type="match status" value="1"/>
</dbReference>
<feature type="domain" description="NB-ARC" evidence="7">
    <location>
        <begin position="174"/>
        <end position="342"/>
    </location>
</feature>
<comment type="caution">
    <text evidence="9">The sequence shown here is derived from an EMBL/GenBank/DDBJ whole genome shotgun (WGS) entry which is preliminary data.</text>
</comment>
<dbReference type="PANTHER" id="PTHR36766">
    <property type="entry name" value="PLANT BROAD-SPECTRUM MILDEW RESISTANCE PROTEIN RPW8"/>
    <property type="match status" value="1"/>
</dbReference>
<dbReference type="GO" id="GO:0043531">
    <property type="term" value="F:ADP binding"/>
    <property type="evidence" value="ECO:0007669"/>
    <property type="project" value="InterPro"/>
</dbReference>
<dbReference type="InterPro" id="IPR041118">
    <property type="entry name" value="Rx_N"/>
</dbReference>
<evidence type="ECO:0000259" key="7">
    <source>
        <dbReference type="Pfam" id="PF00931"/>
    </source>
</evidence>
<organism evidence="9 10">
    <name type="scientific">Rhynchospora tenuis</name>
    <dbReference type="NCBI Taxonomy" id="198213"/>
    <lineage>
        <taxon>Eukaryota</taxon>
        <taxon>Viridiplantae</taxon>
        <taxon>Streptophyta</taxon>
        <taxon>Embryophyta</taxon>
        <taxon>Tracheophyta</taxon>
        <taxon>Spermatophyta</taxon>
        <taxon>Magnoliopsida</taxon>
        <taxon>Liliopsida</taxon>
        <taxon>Poales</taxon>
        <taxon>Cyperaceae</taxon>
        <taxon>Cyperoideae</taxon>
        <taxon>Rhynchosporeae</taxon>
        <taxon>Rhynchospora</taxon>
    </lineage>
</organism>
<comment type="similarity">
    <text evidence="1">Belongs to the disease resistance NB-LRR family.</text>
</comment>
<sequence>MPLDMFLSPLISVAVKKAADSLTEQICRMWGMTENLEKLHRHLLAVREKIEEAEERGGDSLAVREWLKELEAAACKAVDVLDEFQYEALRQNAISQGASPEVIKGFFSHQNPAVFRYQMTKKLTKILAKIDEIVTEMNKFNLSTRAPATPSIDRETQSFVMASEVIGRYGENENIISKLLDPQRERDNISVLAIVGMGGMGKTTLAQLVFNDKRVKKHFKLLMWVCVSTEFNVVNIIKSIIQVATNNKGDVSTSNKEVLRRQLYEILDRKRYLLMLDDVWNEEREKWNELRTLLFSRAFSGSVIIVTTRSQDVASIMQTLPSHKLAELTIEDSWRLFEKTAFGSWVEEPLEEHLTIGRTIVHKCGGLPLALKAIGGLMETKREVRDWHSISESNLWDGYENVQPLEEDEEEEEEENQINYQTGSLRKLSIEESNFFFTCGPTKVVALGFRKYFAVLESLEIRDCDAFVFLSEEELRSLKFLKLLKICWCKNLRSLLQAAAVSSSTPAIPREEHNFLPHLESLCIAHCPELVQVPAVSSNSLQCMWINNCPKLSREEVSHLTTNLTELKLLSITEFTNWRTWPDNMEHLPSLEFLHVDNCPGIKSFPEGLLQRLASLDSLDIFNCPALERRCRSGGDYCHLVSSNSYTDSEENIAKWRRISRRLLFCQRSN</sequence>
<evidence type="ECO:0000256" key="3">
    <source>
        <dbReference type="ARBA" id="ARBA00022737"/>
    </source>
</evidence>
<dbReference type="AlphaFoldDB" id="A0AAD5ZAM5"/>
<dbReference type="InterPro" id="IPR002182">
    <property type="entry name" value="NB-ARC"/>
</dbReference>
<dbReference type="GO" id="GO:0005524">
    <property type="term" value="F:ATP binding"/>
    <property type="evidence" value="ECO:0007669"/>
    <property type="project" value="UniProtKB-KW"/>
</dbReference>
<evidence type="ECO:0000313" key="9">
    <source>
        <dbReference type="EMBL" id="KAJ3690011.1"/>
    </source>
</evidence>
<dbReference type="InterPro" id="IPR032675">
    <property type="entry name" value="LRR_dom_sf"/>
</dbReference>
<keyword evidence="3" id="KW-0677">Repeat</keyword>
<keyword evidence="5" id="KW-0611">Plant defense</keyword>
<evidence type="ECO:0000256" key="5">
    <source>
        <dbReference type="ARBA" id="ARBA00022821"/>
    </source>
</evidence>
<protein>
    <recommendedName>
        <fullName evidence="11">Disease resistance protein RGA3</fullName>
    </recommendedName>
</protein>
<dbReference type="Gene3D" id="1.20.5.4130">
    <property type="match status" value="1"/>
</dbReference>